<keyword evidence="8" id="KW-1185">Reference proteome</keyword>
<dbReference type="InterPro" id="IPR025258">
    <property type="entry name" value="RH_dom"/>
</dbReference>
<reference evidence="7" key="1">
    <citation type="submission" date="2020-10" db="EMBL/GenBank/DDBJ databases">
        <title>Catharus ustulatus (Swainson's thrush) genome, bCatUst1, primary haplotype v2.</title>
        <authorList>
            <person name="Delmore K."/>
            <person name="Vafadar M."/>
            <person name="Formenti G."/>
            <person name="Chow W."/>
            <person name="Pelan S."/>
            <person name="Howe K."/>
            <person name="Rhie A."/>
            <person name="Mountcastle J."/>
            <person name="Haase B."/>
            <person name="Fedrigo O."/>
            <person name="Jarvis E.D."/>
        </authorList>
    </citation>
    <scope>NUCLEOTIDE SEQUENCE [LARGE SCALE GENOMIC DNA]</scope>
</reference>
<accession>A0A8C3TRI6</accession>
<dbReference type="Pfam" id="PF13901">
    <property type="entry name" value="RH_dom"/>
    <property type="match status" value="1"/>
</dbReference>
<dbReference type="PANTHER" id="PTHR12326:SF10">
    <property type="entry name" value="PLECKSTRIN HOMOLOGY DOMAIN-CONTAINING FAMILY M MEMBER 3"/>
    <property type="match status" value="1"/>
</dbReference>
<evidence type="ECO:0000256" key="4">
    <source>
        <dbReference type="ARBA" id="ARBA00022833"/>
    </source>
</evidence>
<evidence type="ECO:0000313" key="8">
    <source>
        <dbReference type="Proteomes" id="UP000694563"/>
    </source>
</evidence>
<dbReference type="Proteomes" id="UP000694563">
    <property type="component" value="Chromosome 7"/>
</dbReference>
<dbReference type="SMART" id="SM01175">
    <property type="entry name" value="DUF4206"/>
    <property type="match status" value="1"/>
</dbReference>
<dbReference type="GO" id="GO:0008270">
    <property type="term" value="F:zinc ion binding"/>
    <property type="evidence" value="ECO:0007669"/>
    <property type="project" value="UniProtKB-KW"/>
</dbReference>
<keyword evidence="2" id="KW-0677">Repeat</keyword>
<evidence type="ECO:0000256" key="1">
    <source>
        <dbReference type="ARBA" id="ARBA00022723"/>
    </source>
</evidence>
<protein>
    <recommendedName>
        <fullName evidence="6">Rubicon Homology domain-containing protein</fullName>
    </recommendedName>
</protein>
<evidence type="ECO:0000256" key="3">
    <source>
        <dbReference type="ARBA" id="ARBA00022771"/>
    </source>
</evidence>
<keyword evidence="4" id="KW-0862">Zinc</keyword>
<keyword evidence="5" id="KW-0812">Transmembrane</keyword>
<dbReference type="InterPro" id="IPR051366">
    <property type="entry name" value="DEF8"/>
</dbReference>
<evidence type="ECO:0000259" key="6">
    <source>
        <dbReference type="SMART" id="SM01175"/>
    </source>
</evidence>
<evidence type="ECO:0000256" key="2">
    <source>
        <dbReference type="ARBA" id="ARBA00022737"/>
    </source>
</evidence>
<organism evidence="7 8">
    <name type="scientific">Catharus ustulatus</name>
    <name type="common">Russet-backed thrush</name>
    <name type="synonym">Hylocichla ustulatus</name>
    <dbReference type="NCBI Taxonomy" id="91951"/>
    <lineage>
        <taxon>Eukaryota</taxon>
        <taxon>Metazoa</taxon>
        <taxon>Chordata</taxon>
        <taxon>Craniata</taxon>
        <taxon>Vertebrata</taxon>
        <taxon>Euteleostomi</taxon>
        <taxon>Archelosauria</taxon>
        <taxon>Archosauria</taxon>
        <taxon>Dinosauria</taxon>
        <taxon>Saurischia</taxon>
        <taxon>Theropoda</taxon>
        <taxon>Coelurosauria</taxon>
        <taxon>Aves</taxon>
        <taxon>Neognathae</taxon>
        <taxon>Neoaves</taxon>
        <taxon>Telluraves</taxon>
        <taxon>Australaves</taxon>
        <taxon>Passeriformes</taxon>
        <taxon>Turdidae</taxon>
        <taxon>Catharus</taxon>
    </lineage>
</organism>
<dbReference type="AlphaFoldDB" id="A0A8C3TRI6"/>
<sequence length="118" mass="13435">MVFSGKDSFTKGLKLGLCSQTTCKKLSFRTFWLFLGGSFNIVFSFQVIEGKLAPFLGKVIKFASSHVYSCSLCSQKGFICEICNNGEILYPFEDISTTKCRETKQIWQHSSEIYFFHP</sequence>
<proteinExistence type="predicted"/>
<reference evidence="7" key="2">
    <citation type="submission" date="2025-08" db="UniProtKB">
        <authorList>
            <consortium name="Ensembl"/>
        </authorList>
    </citation>
    <scope>IDENTIFICATION</scope>
</reference>
<feature type="domain" description="Rubicon Homology" evidence="6">
    <location>
        <begin position="17"/>
        <end position="112"/>
    </location>
</feature>
<evidence type="ECO:0000313" key="7">
    <source>
        <dbReference type="Ensembl" id="ENSCUSP00005002688.1"/>
    </source>
</evidence>
<dbReference type="PANTHER" id="PTHR12326">
    <property type="entry name" value="PLECKSTRIN HOMOLOGY DOMAIN CONTAINING PROTEIN"/>
    <property type="match status" value="1"/>
</dbReference>
<feature type="transmembrane region" description="Helical" evidence="5">
    <location>
        <begin position="31"/>
        <end position="48"/>
    </location>
</feature>
<dbReference type="Ensembl" id="ENSCUST00005002832.1">
    <property type="protein sequence ID" value="ENSCUSP00005002688.1"/>
    <property type="gene ID" value="ENSCUSG00005001847.1"/>
</dbReference>
<keyword evidence="5" id="KW-0472">Membrane</keyword>
<keyword evidence="3" id="KW-0863">Zinc-finger</keyword>
<keyword evidence="1" id="KW-0479">Metal-binding</keyword>
<reference evidence="7" key="3">
    <citation type="submission" date="2025-09" db="UniProtKB">
        <authorList>
            <consortium name="Ensembl"/>
        </authorList>
    </citation>
    <scope>IDENTIFICATION</scope>
</reference>
<name>A0A8C3TRI6_CATUS</name>
<evidence type="ECO:0000256" key="5">
    <source>
        <dbReference type="SAM" id="Phobius"/>
    </source>
</evidence>
<keyword evidence="5" id="KW-1133">Transmembrane helix</keyword>